<keyword evidence="1" id="KW-1133">Transmembrane helix</keyword>
<sequence>MYNNIASSTGAGVGAGALAMTGFDSVWLGLAAFALIAAGTAVMRIVPRRTRES</sequence>
<evidence type="ECO:0000313" key="2">
    <source>
        <dbReference type="EMBL" id="SDC48941.1"/>
    </source>
</evidence>
<dbReference type="EMBL" id="FMYG01000005">
    <property type="protein sequence ID" value="SDC48941.1"/>
    <property type="molecule type" value="Genomic_DNA"/>
</dbReference>
<proteinExistence type="predicted"/>
<gene>
    <name evidence="2" type="ORF">SAMN05216418_2357</name>
</gene>
<dbReference type="RefSeq" id="WP_167345258.1">
    <property type="nucleotide sequence ID" value="NZ_FMYG01000005.1"/>
</dbReference>
<feature type="transmembrane region" description="Helical" evidence="1">
    <location>
        <begin position="26"/>
        <end position="46"/>
    </location>
</feature>
<evidence type="ECO:0000313" key="3">
    <source>
        <dbReference type="Proteomes" id="UP000183203"/>
    </source>
</evidence>
<reference evidence="2 3" key="1">
    <citation type="submission" date="2016-09" db="EMBL/GenBank/DDBJ databases">
        <authorList>
            <person name="Capua I."/>
            <person name="De Benedictis P."/>
            <person name="Joannis T."/>
            <person name="Lombin L.H."/>
            <person name="Cattoli G."/>
        </authorList>
    </citation>
    <scope>NUCLEOTIDE SEQUENCE [LARGE SCALE GENOMIC DNA]</scope>
    <source>
        <strain evidence="2 3">NIO-1002</strain>
    </source>
</reference>
<accession>A0A1G6M0F9</accession>
<keyword evidence="1" id="KW-0812">Transmembrane</keyword>
<dbReference type="Proteomes" id="UP000183203">
    <property type="component" value="Unassembled WGS sequence"/>
</dbReference>
<protein>
    <submittedName>
        <fullName evidence="2">Uncharacterized protein</fullName>
    </submittedName>
</protein>
<evidence type="ECO:0000256" key="1">
    <source>
        <dbReference type="SAM" id="Phobius"/>
    </source>
</evidence>
<keyword evidence="1" id="KW-0472">Membrane</keyword>
<organism evidence="2 3">
    <name type="scientific">Microbacterium enclense</name>
    <dbReference type="NCBI Taxonomy" id="993073"/>
    <lineage>
        <taxon>Bacteria</taxon>
        <taxon>Bacillati</taxon>
        <taxon>Actinomycetota</taxon>
        <taxon>Actinomycetes</taxon>
        <taxon>Micrococcales</taxon>
        <taxon>Microbacteriaceae</taxon>
        <taxon>Microbacterium</taxon>
    </lineage>
</organism>
<name>A0A1G6M0F9_9MICO</name>
<dbReference type="AlphaFoldDB" id="A0A1G6M0F9"/>